<feature type="compositionally biased region" description="Polar residues" evidence="7">
    <location>
        <begin position="290"/>
        <end position="308"/>
    </location>
</feature>
<evidence type="ECO:0000256" key="1">
    <source>
        <dbReference type="ARBA" id="ARBA00004123"/>
    </source>
</evidence>
<dbReference type="GO" id="GO:0006357">
    <property type="term" value="P:regulation of transcription by RNA polymerase II"/>
    <property type="evidence" value="ECO:0007669"/>
    <property type="project" value="TreeGrafter"/>
</dbReference>
<evidence type="ECO:0000256" key="5">
    <source>
        <dbReference type="ARBA" id="ARBA00023163"/>
    </source>
</evidence>
<feature type="region of interest" description="Disordered" evidence="7">
    <location>
        <begin position="143"/>
        <end position="316"/>
    </location>
</feature>
<evidence type="ECO:0000313" key="9">
    <source>
        <dbReference type="EMBL" id="MBW17215.1"/>
    </source>
</evidence>
<feature type="compositionally biased region" description="Basic and acidic residues" evidence="7">
    <location>
        <begin position="180"/>
        <end position="217"/>
    </location>
</feature>
<comment type="subcellular location">
    <subcellularLocation>
        <location evidence="1">Nucleus</location>
    </subcellularLocation>
</comment>
<evidence type="ECO:0000313" key="8">
    <source>
        <dbReference type="EMBL" id="MBW14039.1"/>
    </source>
</evidence>
<dbReference type="InterPro" id="IPR012423">
    <property type="entry name" value="Eaf7/MRGBP"/>
</dbReference>
<feature type="compositionally biased region" description="Basic and acidic residues" evidence="7">
    <location>
        <begin position="228"/>
        <end position="237"/>
    </location>
</feature>
<protein>
    <submittedName>
        <fullName evidence="9">MRG-binding protein</fullName>
    </submittedName>
</protein>
<dbReference type="GO" id="GO:0005634">
    <property type="term" value="C:nucleus"/>
    <property type="evidence" value="ECO:0007669"/>
    <property type="project" value="UniProtKB-SubCell"/>
</dbReference>
<evidence type="ECO:0000256" key="7">
    <source>
        <dbReference type="SAM" id="MobiDB-lite"/>
    </source>
</evidence>
<dbReference type="GO" id="GO:0035267">
    <property type="term" value="C:NuA4 histone acetyltransferase complex"/>
    <property type="evidence" value="ECO:0007669"/>
    <property type="project" value="TreeGrafter"/>
</dbReference>
<evidence type="ECO:0000256" key="4">
    <source>
        <dbReference type="ARBA" id="ARBA00023015"/>
    </source>
</evidence>
<reference evidence="9" key="1">
    <citation type="submission" date="2017-10" db="EMBL/GenBank/DDBJ databases">
        <title>Transcriptome Assembly of Sugarcane Aphid Adults.</title>
        <authorList>
            <person name="Scully E.D."/>
            <person name="Palmer N.A."/>
            <person name="Geib S.M."/>
            <person name="Sarath G."/>
            <person name="Sattler S.E."/>
        </authorList>
    </citation>
    <scope>NUCLEOTIDE SEQUENCE</scope>
    <source>
        <tissue evidence="9">Whole body</tissue>
    </source>
</reference>
<dbReference type="Pfam" id="PF07904">
    <property type="entry name" value="Eaf7"/>
    <property type="match status" value="1"/>
</dbReference>
<feature type="compositionally biased region" description="Basic and acidic residues" evidence="7">
    <location>
        <begin position="338"/>
        <end position="347"/>
    </location>
</feature>
<dbReference type="PANTHER" id="PTHR13581:SF5">
    <property type="entry name" value="MRG_MORF4L-BINDING PROTEIN"/>
    <property type="match status" value="1"/>
</dbReference>
<keyword evidence="6" id="KW-0539">Nucleus</keyword>
<dbReference type="AlphaFoldDB" id="A0A2H8TSL0"/>
<organism evidence="9">
    <name type="scientific">Melanaphis sacchari</name>
    <dbReference type="NCBI Taxonomy" id="742174"/>
    <lineage>
        <taxon>Eukaryota</taxon>
        <taxon>Metazoa</taxon>
        <taxon>Ecdysozoa</taxon>
        <taxon>Arthropoda</taxon>
        <taxon>Hexapoda</taxon>
        <taxon>Insecta</taxon>
        <taxon>Pterygota</taxon>
        <taxon>Neoptera</taxon>
        <taxon>Paraneoptera</taxon>
        <taxon>Hemiptera</taxon>
        <taxon>Sternorrhyncha</taxon>
        <taxon>Aphidomorpha</taxon>
        <taxon>Aphidoidea</taxon>
        <taxon>Aphididae</taxon>
        <taxon>Aphidini</taxon>
        <taxon>Melanaphis</taxon>
    </lineage>
</organism>
<sequence>MSSQSSIKSDVTNCSATDNNDLIDLEPTKDFEWTLSLQRYLLINMRRLKPCGINKHLSMLLLKEKLKKQFNIDLPNMVIWDYLESIWDLRSADIIENISFDTSKKDFVLPEEFDQLIAEEGEKIKKLENENLNDEINKKKSLNWSGKTRSKSNSMSSVDSKEGLNETIPSTLSESPPIKTSEERSEDGPCTRRSLRTNDKLENSKSDEKNKSKDLKQQNKKVLNQSKDNIEKIEKISNFRGRKRKTRNVSESSFSSDNSKQRKSYKNNLTDLTISDSSSRSVTPEILRGKTSNRSVTPETISRKSNLRSSDEDQKSKLALEKACQKVGNNVDQVSSEIKTERLKNEKQPTPSVETKSKSLIQSKNETNNKVKGKIRNRVTSDLLVVQQSPDIQSLGRRSCSNKNL</sequence>
<dbReference type="PANTHER" id="PTHR13581">
    <property type="entry name" value="MRG-BINDING PROTEIN"/>
    <property type="match status" value="1"/>
</dbReference>
<keyword evidence="3" id="KW-0156">Chromatin regulator</keyword>
<dbReference type="EMBL" id="GFXV01002234">
    <property type="protein sequence ID" value="MBW14039.1"/>
    <property type="molecule type" value="Transcribed_RNA"/>
</dbReference>
<feature type="compositionally biased region" description="Polar residues" evidence="7">
    <location>
        <begin position="266"/>
        <end position="282"/>
    </location>
</feature>
<feature type="region of interest" description="Disordered" evidence="7">
    <location>
        <begin position="333"/>
        <end position="374"/>
    </location>
</feature>
<comment type="similarity">
    <text evidence="2">Belongs to the EAF7 family.</text>
</comment>
<gene>
    <name evidence="9" type="primary">MRGBP_4</name>
    <name evidence="8" type="synonym">MRGBP_2</name>
</gene>
<dbReference type="EMBL" id="GFXV01005410">
    <property type="protein sequence ID" value="MBW17215.1"/>
    <property type="molecule type" value="Transcribed_RNA"/>
</dbReference>
<evidence type="ECO:0000256" key="2">
    <source>
        <dbReference type="ARBA" id="ARBA00007117"/>
    </source>
</evidence>
<dbReference type="GO" id="GO:0006325">
    <property type="term" value="P:chromatin organization"/>
    <property type="evidence" value="ECO:0007669"/>
    <property type="project" value="UniProtKB-KW"/>
</dbReference>
<proteinExistence type="inferred from homology"/>
<keyword evidence="5" id="KW-0804">Transcription</keyword>
<accession>A0A2H8TSL0</accession>
<evidence type="ECO:0000256" key="6">
    <source>
        <dbReference type="ARBA" id="ARBA00023242"/>
    </source>
</evidence>
<evidence type="ECO:0000256" key="3">
    <source>
        <dbReference type="ARBA" id="ARBA00022853"/>
    </source>
</evidence>
<feature type="compositionally biased region" description="Polar residues" evidence="7">
    <location>
        <begin position="348"/>
        <end position="370"/>
    </location>
</feature>
<name>A0A2H8TSL0_9HEMI</name>
<dbReference type="OrthoDB" id="5595141at2759"/>
<keyword evidence="4" id="KW-0805">Transcription regulation</keyword>